<proteinExistence type="predicted"/>
<dbReference type="InterPro" id="IPR006553">
    <property type="entry name" value="Leu-rich_rpt_Cys-con_subtyp"/>
</dbReference>
<dbReference type="InterPro" id="IPR057207">
    <property type="entry name" value="FBXL15_LRR"/>
</dbReference>
<comment type="caution">
    <text evidence="2">The sequence shown here is derived from an EMBL/GenBank/DDBJ whole genome shotgun (WGS) entry which is preliminary data.</text>
</comment>
<dbReference type="PANTHER" id="PTHR13318">
    <property type="entry name" value="PARTNER OF PAIRED, ISOFORM B-RELATED"/>
    <property type="match status" value="1"/>
</dbReference>
<dbReference type="GO" id="GO:0031146">
    <property type="term" value="P:SCF-dependent proteasomal ubiquitin-dependent protein catabolic process"/>
    <property type="evidence" value="ECO:0007669"/>
    <property type="project" value="TreeGrafter"/>
</dbReference>
<dbReference type="OrthoDB" id="423607at2759"/>
<dbReference type="SMART" id="SM00367">
    <property type="entry name" value="LRR_CC"/>
    <property type="match status" value="4"/>
</dbReference>
<dbReference type="GO" id="GO:0019005">
    <property type="term" value="C:SCF ubiquitin ligase complex"/>
    <property type="evidence" value="ECO:0007669"/>
    <property type="project" value="TreeGrafter"/>
</dbReference>
<evidence type="ECO:0000313" key="2">
    <source>
        <dbReference type="EMBL" id="KAJ8572842.1"/>
    </source>
</evidence>
<organism evidence="2 3">
    <name type="scientific">Anisodus acutangulus</name>
    <dbReference type="NCBI Taxonomy" id="402998"/>
    <lineage>
        <taxon>Eukaryota</taxon>
        <taxon>Viridiplantae</taxon>
        <taxon>Streptophyta</taxon>
        <taxon>Embryophyta</taxon>
        <taxon>Tracheophyta</taxon>
        <taxon>Spermatophyta</taxon>
        <taxon>Magnoliopsida</taxon>
        <taxon>eudicotyledons</taxon>
        <taxon>Gunneridae</taxon>
        <taxon>Pentapetalae</taxon>
        <taxon>asterids</taxon>
        <taxon>lamiids</taxon>
        <taxon>Solanales</taxon>
        <taxon>Solanaceae</taxon>
        <taxon>Solanoideae</taxon>
        <taxon>Hyoscyameae</taxon>
        <taxon>Anisodus</taxon>
    </lineage>
</organism>
<dbReference type="InterPro" id="IPR001611">
    <property type="entry name" value="Leu-rich_rpt"/>
</dbReference>
<evidence type="ECO:0000259" key="1">
    <source>
        <dbReference type="Pfam" id="PF25372"/>
    </source>
</evidence>
<dbReference type="EMBL" id="JAJAGQ010000001">
    <property type="protein sequence ID" value="KAJ8572842.1"/>
    <property type="molecule type" value="Genomic_DNA"/>
</dbReference>
<dbReference type="Pfam" id="PF25372">
    <property type="entry name" value="DUF7885"/>
    <property type="match status" value="1"/>
</dbReference>
<gene>
    <name evidence="2" type="ORF">K7X08_009353</name>
</gene>
<evidence type="ECO:0000313" key="3">
    <source>
        <dbReference type="Proteomes" id="UP001152561"/>
    </source>
</evidence>
<feature type="domain" description="F-box/LRR-repeat protein 15-like leucin rich repeat" evidence="1">
    <location>
        <begin position="37"/>
        <end position="130"/>
    </location>
</feature>
<dbReference type="Proteomes" id="UP001152561">
    <property type="component" value="Unassembled WGS sequence"/>
</dbReference>
<sequence>MSTSDGASMRSLSEISEEETMRLSIDLVAATRRNLGDLTEKTLYRLGLHCSLLEELDLTDCFGVNVTGLYYLSKCTRLVCLKLGLCTNITDKGLYSIARNCSEIRELDLYRCKGIGDDGLYALSSGCNLIAVRGTGLTGLATRCHRLVKLDVKDCANIDDSGFMAIAYYSRNLQQQFLSVELVYK</sequence>
<protein>
    <recommendedName>
        <fullName evidence="1">F-box/LRR-repeat protein 15-like leucin rich repeat domain-containing protein</fullName>
    </recommendedName>
</protein>
<name>A0A9Q1RTJ1_9SOLA</name>
<keyword evidence="3" id="KW-1185">Reference proteome</keyword>
<dbReference type="Pfam" id="PF13516">
    <property type="entry name" value="LRR_6"/>
    <property type="match status" value="1"/>
</dbReference>
<dbReference type="InterPro" id="IPR032675">
    <property type="entry name" value="LRR_dom_sf"/>
</dbReference>
<accession>A0A9Q1RTJ1</accession>
<dbReference type="SUPFAM" id="SSF52047">
    <property type="entry name" value="RNI-like"/>
    <property type="match status" value="1"/>
</dbReference>
<dbReference type="AlphaFoldDB" id="A0A9Q1RTJ1"/>
<reference evidence="3" key="1">
    <citation type="journal article" date="2023" name="Proc. Natl. Acad. Sci. U.S.A.">
        <title>Genomic and structural basis for evolution of tropane alkaloid biosynthesis.</title>
        <authorList>
            <person name="Wanga Y.-J."/>
            <person name="Taina T."/>
            <person name="Yua J.-Y."/>
            <person name="Lia J."/>
            <person name="Xua B."/>
            <person name="Chenc J."/>
            <person name="D'Auriad J.C."/>
            <person name="Huanga J.-P."/>
            <person name="Huanga S.-X."/>
        </authorList>
    </citation>
    <scope>NUCLEOTIDE SEQUENCE [LARGE SCALE GENOMIC DNA]</scope>
    <source>
        <strain evidence="3">cv. KIB-2019</strain>
    </source>
</reference>
<dbReference type="Gene3D" id="3.80.10.10">
    <property type="entry name" value="Ribonuclease Inhibitor"/>
    <property type="match status" value="1"/>
</dbReference>